<keyword evidence="3 5" id="KW-0175">Coiled coil</keyword>
<dbReference type="SMART" id="SM00397">
    <property type="entry name" value="t_SNARE"/>
    <property type="match status" value="1"/>
</dbReference>
<dbReference type="EMBL" id="JAACXV010000342">
    <property type="protein sequence ID" value="KAF7279736.1"/>
    <property type="molecule type" value="Genomic_DNA"/>
</dbReference>
<dbReference type="PANTHER" id="PTHR19957:SF124">
    <property type="entry name" value="SYNTAXIN-8"/>
    <property type="match status" value="1"/>
</dbReference>
<gene>
    <name evidence="7" type="ORF">GWI33_006769</name>
</gene>
<evidence type="ECO:0000256" key="5">
    <source>
        <dbReference type="SAM" id="Coils"/>
    </source>
</evidence>
<dbReference type="Proteomes" id="UP000625711">
    <property type="component" value="Unassembled WGS sequence"/>
</dbReference>
<feature type="coiled-coil region" evidence="5">
    <location>
        <begin position="18"/>
        <end position="73"/>
    </location>
</feature>
<dbReference type="GO" id="GO:0012505">
    <property type="term" value="C:endomembrane system"/>
    <property type="evidence" value="ECO:0007669"/>
    <property type="project" value="TreeGrafter"/>
</dbReference>
<dbReference type="InterPro" id="IPR045242">
    <property type="entry name" value="Syntaxin"/>
</dbReference>
<dbReference type="GO" id="GO:0048278">
    <property type="term" value="P:vesicle docking"/>
    <property type="evidence" value="ECO:0007669"/>
    <property type="project" value="TreeGrafter"/>
</dbReference>
<dbReference type="Pfam" id="PF05739">
    <property type="entry name" value="SNARE"/>
    <property type="match status" value="1"/>
</dbReference>
<dbReference type="GO" id="GO:0006906">
    <property type="term" value="P:vesicle fusion"/>
    <property type="evidence" value="ECO:0007669"/>
    <property type="project" value="TreeGrafter"/>
</dbReference>
<evidence type="ECO:0000256" key="4">
    <source>
        <dbReference type="ARBA" id="ARBA00023136"/>
    </source>
</evidence>
<evidence type="ECO:0000256" key="3">
    <source>
        <dbReference type="ARBA" id="ARBA00023054"/>
    </source>
</evidence>
<keyword evidence="4" id="KW-0472">Membrane</keyword>
<evidence type="ECO:0000256" key="1">
    <source>
        <dbReference type="ARBA" id="ARBA00004370"/>
    </source>
</evidence>
<dbReference type="AlphaFoldDB" id="A0A834MF70"/>
<dbReference type="PROSITE" id="PS50192">
    <property type="entry name" value="T_SNARE"/>
    <property type="match status" value="1"/>
</dbReference>
<dbReference type="PANTHER" id="PTHR19957">
    <property type="entry name" value="SYNTAXIN"/>
    <property type="match status" value="1"/>
</dbReference>
<dbReference type="Gene3D" id="1.20.5.110">
    <property type="match status" value="1"/>
</dbReference>
<keyword evidence="8" id="KW-1185">Reference proteome</keyword>
<dbReference type="InterPro" id="IPR000727">
    <property type="entry name" value="T_SNARE_dom"/>
</dbReference>
<dbReference type="InterPro" id="IPR041875">
    <property type="entry name" value="Syntaxin-8_SNARE"/>
</dbReference>
<reference evidence="7" key="1">
    <citation type="submission" date="2020-08" db="EMBL/GenBank/DDBJ databases">
        <title>Genome sequencing and assembly of the red palm weevil Rhynchophorus ferrugineus.</title>
        <authorList>
            <person name="Dias G.B."/>
            <person name="Bergman C.M."/>
            <person name="Manee M."/>
        </authorList>
    </citation>
    <scope>NUCLEOTIDE SEQUENCE</scope>
    <source>
        <strain evidence="7">AA-2017</strain>
        <tissue evidence="7">Whole larva</tissue>
    </source>
</reference>
<protein>
    <recommendedName>
        <fullName evidence="6">t-SNARE coiled-coil homology domain-containing protein</fullName>
    </recommendedName>
</protein>
<name>A0A834MF70_RHYFE</name>
<dbReference type="GO" id="GO:0006886">
    <property type="term" value="P:intracellular protein transport"/>
    <property type="evidence" value="ECO:0007669"/>
    <property type="project" value="TreeGrafter"/>
</dbReference>
<evidence type="ECO:0000259" key="6">
    <source>
        <dbReference type="PROSITE" id="PS50192"/>
    </source>
</evidence>
<proteinExistence type="predicted"/>
<evidence type="ECO:0000313" key="8">
    <source>
        <dbReference type="Proteomes" id="UP000625711"/>
    </source>
</evidence>
<organism evidence="7 8">
    <name type="scientific">Rhynchophorus ferrugineus</name>
    <name type="common">Red palm weevil</name>
    <name type="synonym">Curculio ferrugineus</name>
    <dbReference type="NCBI Taxonomy" id="354439"/>
    <lineage>
        <taxon>Eukaryota</taxon>
        <taxon>Metazoa</taxon>
        <taxon>Ecdysozoa</taxon>
        <taxon>Arthropoda</taxon>
        <taxon>Hexapoda</taxon>
        <taxon>Insecta</taxon>
        <taxon>Pterygota</taxon>
        <taxon>Neoptera</taxon>
        <taxon>Endopterygota</taxon>
        <taxon>Coleoptera</taxon>
        <taxon>Polyphaga</taxon>
        <taxon>Cucujiformia</taxon>
        <taxon>Curculionidae</taxon>
        <taxon>Dryophthorinae</taxon>
        <taxon>Rhynchophorus</taxon>
    </lineage>
</organism>
<evidence type="ECO:0000256" key="2">
    <source>
        <dbReference type="ARBA" id="ARBA00022448"/>
    </source>
</evidence>
<dbReference type="GO" id="GO:0000149">
    <property type="term" value="F:SNARE binding"/>
    <property type="evidence" value="ECO:0007669"/>
    <property type="project" value="TreeGrafter"/>
</dbReference>
<feature type="domain" description="T-SNARE coiled-coil homology" evidence="6">
    <location>
        <begin position="147"/>
        <end position="209"/>
    </location>
</feature>
<dbReference type="SUPFAM" id="SSF58038">
    <property type="entry name" value="SNARE fusion complex"/>
    <property type="match status" value="1"/>
</dbReference>
<comment type="caution">
    <text evidence="7">The sequence shown here is derived from an EMBL/GenBank/DDBJ whole genome shotgun (WGS) entry which is preliminary data.</text>
</comment>
<dbReference type="OrthoDB" id="428895at2759"/>
<comment type="subcellular location">
    <subcellularLocation>
        <location evidence="1">Membrane</location>
    </subcellularLocation>
</comment>
<dbReference type="GO" id="GO:0031201">
    <property type="term" value="C:SNARE complex"/>
    <property type="evidence" value="ECO:0007669"/>
    <property type="project" value="TreeGrafter"/>
</dbReference>
<accession>A0A834MF70</accession>
<dbReference type="CDD" id="cd15852">
    <property type="entry name" value="SNARE_Syntaxin8"/>
    <property type="match status" value="1"/>
</dbReference>
<dbReference type="GO" id="GO:0005484">
    <property type="term" value="F:SNAP receptor activity"/>
    <property type="evidence" value="ECO:0007669"/>
    <property type="project" value="TreeGrafter"/>
</dbReference>
<evidence type="ECO:0000313" key="7">
    <source>
        <dbReference type="EMBL" id="KAF7279736.1"/>
    </source>
</evidence>
<keyword evidence="2" id="KW-0813">Transport</keyword>
<sequence length="235" mass="27069">MALLFLGEDPWLLEHESCEKLQREIMEQINERQKYARTSNKYGTISATVRLRLKQFNNEVQQLKEKLSTAYVSSAITLAESERRTRQVEVLETKYVQMLKIFDEQVSVKAMEERKDLFSLSGSNYEWAHSSTGASNMSVDEIRARQKQMLGEQNAGLENLSKIISRQKNIATAITDEAEFQNEIIDDIVTRVDQTDQRVRTETNHIETVDQKDNTCGYWTVIILLLISIVTVLCV</sequence>